<feature type="region of interest" description="Disordered" evidence="1">
    <location>
        <begin position="112"/>
        <end position="198"/>
    </location>
</feature>
<feature type="domain" description="Helicase C-terminal" evidence="2">
    <location>
        <begin position="1"/>
        <end position="100"/>
    </location>
</feature>
<dbReference type="EMBL" id="HBGS01025808">
    <property type="protein sequence ID" value="CAD9419077.1"/>
    <property type="molecule type" value="Transcribed_RNA"/>
</dbReference>
<evidence type="ECO:0000313" key="3">
    <source>
        <dbReference type="EMBL" id="CAD9419077.1"/>
    </source>
</evidence>
<dbReference type="SUPFAM" id="SSF52540">
    <property type="entry name" value="P-loop containing nucleoside triphosphate hydrolases"/>
    <property type="match status" value="1"/>
</dbReference>
<dbReference type="PANTHER" id="PTHR47958">
    <property type="entry name" value="ATP-DEPENDENT RNA HELICASE DBP3"/>
    <property type="match status" value="1"/>
</dbReference>
<proteinExistence type="predicted"/>
<feature type="compositionally biased region" description="Basic residues" evidence="1">
    <location>
        <begin position="180"/>
        <end position="198"/>
    </location>
</feature>
<dbReference type="PROSITE" id="PS51194">
    <property type="entry name" value="HELICASE_CTER"/>
    <property type="match status" value="1"/>
</dbReference>
<feature type="compositionally biased region" description="Low complexity" evidence="1">
    <location>
        <begin position="146"/>
        <end position="157"/>
    </location>
</feature>
<dbReference type="InterPro" id="IPR027417">
    <property type="entry name" value="P-loop_NTPase"/>
</dbReference>
<dbReference type="Gene3D" id="3.40.50.300">
    <property type="entry name" value="P-loop containing nucleotide triphosphate hydrolases"/>
    <property type="match status" value="1"/>
</dbReference>
<dbReference type="Pfam" id="PF00271">
    <property type="entry name" value="Helicase_C"/>
    <property type="match status" value="1"/>
</dbReference>
<name>A0A7S2FWM9_9STRA</name>
<evidence type="ECO:0000259" key="2">
    <source>
        <dbReference type="PROSITE" id="PS51194"/>
    </source>
</evidence>
<reference evidence="3" key="1">
    <citation type="submission" date="2021-01" db="EMBL/GenBank/DDBJ databases">
        <authorList>
            <person name="Corre E."/>
            <person name="Pelletier E."/>
            <person name="Niang G."/>
            <person name="Scheremetjew M."/>
            <person name="Finn R."/>
            <person name="Kale V."/>
            <person name="Holt S."/>
            <person name="Cochrane G."/>
            <person name="Meng A."/>
            <person name="Brown T."/>
            <person name="Cohen L."/>
        </authorList>
    </citation>
    <scope>NUCLEOTIDE SEQUENCE</scope>
    <source>
        <strain evidence="3">CCMP1381</strain>
    </source>
</reference>
<accession>A0A7S2FWM9</accession>
<protein>
    <recommendedName>
        <fullName evidence="2">Helicase C-terminal domain-containing protein</fullName>
    </recommendedName>
</protein>
<evidence type="ECO:0000256" key="1">
    <source>
        <dbReference type="SAM" id="MobiDB-lite"/>
    </source>
</evidence>
<dbReference type="InterPro" id="IPR001650">
    <property type="entry name" value="Helicase_C-like"/>
</dbReference>
<dbReference type="AlphaFoldDB" id="A0A7S2FWM9"/>
<feature type="compositionally biased region" description="Gly residues" evidence="1">
    <location>
        <begin position="123"/>
        <end position="134"/>
    </location>
</feature>
<organism evidence="3">
    <name type="scientific">Octactis speculum</name>
    <dbReference type="NCBI Taxonomy" id="3111310"/>
    <lineage>
        <taxon>Eukaryota</taxon>
        <taxon>Sar</taxon>
        <taxon>Stramenopiles</taxon>
        <taxon>Ochrophyta</taxon>
        <taxon>Dictyochophyceae</taxon>
        <taxon>Dictyochales</taxon>
        <taxon>Dictyochaceae</taxon>
        <taxon>Octactis</taxon>
    </lineage>
</organism>
<sequence length="198" mass="21621">MVPLLTRLTNTKKILVATDVAARGIDVTRGGGVSHVVNLSVGVSLDAYVHRVGRCGRAGRQGMAHSFFLVPGRDEALAAPLVALLGETRQLVSPALQSLAMKQAPTKLSAHHLTTTTNRGREGAGGGGDGGGGMMMQRRRPQSLIGTSTDTRTRTGTAFEEDEEDATLFTRIKNREKQLQRHRQQKKKQHSQQRRHRR</sequence>
<gene>
    <name evidence="3" type="ORF">DSPE1174_LOCUS13115</name>
</gene>